<protein>
    <submittedName>
        <fullName evidence="1">Uncharacterized protein</fullName>
    </submittedName>
</protein>
<dbReference type="STRING" id="419479.SAMN04488563_1846"/>
<organism evidence="1 2">
    <name type="scientific">Jiangella alkaliphila</name>
    <dbReference type="NCBI Taxonomy" id="419479"/>
    <lineage>
        <taxon>Bacteria</taxon>
        <taxon>Bacillati</taxon>
        <taxon>Actinomycetota</taxon>
        <taxon>Actinomycetes</taxon>
        <taxon>Jiangellales</taxon>
        <taxon>Jiangellaceae</taxon>
        <taxon>Jiangella</taxon>
    </lineage>
</organism>
<dbReference type="RefSeq" id="WP_152690869.1">
    <property type="nucleotide sequence ID" value="NZ_LBMC01000019.1"/>
</dbReference>
<proteinExistence type="predicted"/>
<keyword evidence="2" id="KW-1185">Reference proteome</keyword>
<sequence length="86" mass="9472">MTRSQFDTMTDFADPLTAVTRRGKLVLAQREGFIELDAAGERFELLGPFDNAAELGDDVEITGVVAPQGRGARETPAMLVRHVRRL</sequence>
<name>A0A1H2IN27_9ACTN</name>
<evidence type="ECO:0000313" key="2">
    <source>
        <dbReference type="Proteomes" id="UP000182977"/>
    </source>
</evidence>
<evidence type="ECO:0000313" key="1">
    <source>
        <dbReference type="EMBL" id="SDU45248.1"/>
    </source>
</evidence>
<gene>
    <name evidence="1" type="ORF">SAMN04488563_1846</name>
</gene>
<dbReference type="AlphaFoldDB" id="A0A1H2IN27"/>
<dbReference type="Proteomes" id="UP000182977">
    <property type="component" value="Chromosome I"/>
</dbReference>
<accession>A0A1H2IN27</accession>
<dbReference type="OrthoDB" id="5190046at2"/>
<dbReference type="EMBL" id="LT629791">
    <property type="protein sequence ID" value="SDU45248.1"/>
    <property type="molecule type" value="Genomic_DNA"/>
</dbReference>
<reference evidence="2" key="1">
    <citation type="submission" date="2016-10" db="EMBL/GenBank/DDBJ databases">
        <authorList>
            <person name="Varghese N."/>
            <person name="Submissions S."/>
        </authorList>
    </citation>
    <scope>NUCLEOTIDE SEQUENCE [LARGE SCALE GENOMIC DNA]</scope>
    <source>
        <strain evidence="2">DSM 45079</strain>
    </source>
</reference>